<sequence>MARLGCEDYNMNILLRNINADYCVWVKNRDMMYYDFYLDCAIKRFLREEH</sequence>
<reference evidence="1" key="1">
    <citation type="submission" date="2024-05" db="EMBL/GenBank/DDBJ databases">
        <authorList>
            <person name="Badawy S."/>
            <person name="Skurnik M."/>
        </authorList>
    </citation>
    <scope>NUCLEOTIDE SEQUENCE</scope>
</reference>
<proteinExistence type="predicted"/>
<protein>
    <submittedName>
        <fullName evidence="1">Uncharacterized protein</fullName>
    </submittedName>
</protein>
<organism evidence="1">
    <name type="scientific">Escherichia phage fEgEco12</name>
    <dbReference type="NCBI Taxonomy" id="3158837"/>
    <lineage>
        <taxon>Viruses</taxon>
        <taxon>Duplodnaviria</taxon>
        <taxon>Heunggongvirae</taxon>
        <taxon>Uroviricota</taxon>
        <taxon>Caudoviricetes</taxon>
    </lineage>
</organism>
<evidence type="ECO:0000313" key="1">
    <source>
        <dbReference type="EMBL" id="XBS49176.1"/>
    </source>
</evidence>
<accession>A0AAU7PGM0</accession>
<dbReference type="EMBL" id="PP777464">
    <property type="protein sequence ID" value="XBS49176.1"/>
    <property type="molecule type" value="Genomic_DNA"/>
</dbReference>
<name>A0AAU7PGM0_9CAUD</name>